<keyword evidence="1" id="KW-0805">Transcription regulation</keyword>
<dbReference type="SUPFAM" id="SSF46689">
    <property type="entry name" value="Homeodomain-like"/>
    <property type="match status" value="2"/>
</dbReference>
<dbReference type="PANTHER" id="PTHR46796">
    <property type="entry name" value="HTH-TYPE TRANSCRIPTIONAL ACTIVATOR RHAS-RELATED"/>
    <property type="match status" value="1"/>
</dbReference>
<comment type="caution">
    <text evidence="5">The sequence shown here is derived from an EMBL/GenBank/DDBJ whole genome shotgun (WGS) entry which is preliminary data.</text>
</comment>
<dbReference type="InterPro" id="IPR035418">
    <property type="entry name" value="AraC-bd_2"/>
</dbReference>
<name>A0A7Y9DXM0_9PSEU</name>
<dbReference type="PANTHER" id="PTHR46796:SF12">
    <property type="entry name" value="HTH-TYPE DNA-BINDING TRANSCRIPTIONAL ACTIVATOR EUTR"/>
    <property type="match status" value="1"/>
</dbReference>
<protein>
    <submittedName>
        <fullName evidence="5">AraC-like DNA-binding protein</fullName>
    </submittedName>
</protein>
<dbReference type="Gene3D" id="1.10.10.60">
    <property type="entry name" value="Homeodomain-like"/>
    <property type="match status" value="1"/>
</dbReference>
<dbReference type="InterPro" id="IPR050204">
    <property type="entry name" value="AraC_XylS_family_regulators"/>
</dbReference>
<dbReference type="PROSITE" id="PS01124">
    <property type="entry name" value="HTH_ARAC_FAMILY_2"/>
    <property type="match status" value="1"/>
</dbReference>
<proteinExistence type="predicted"/>
<sequence>MKRGEVVFDSDQLSVTEEFLSTHYAPMRIGAGTGERARARITRRAAGGVSVDRLELGFAMDYDGEPLGRICLCDITAGSVDEHRPDGARYAESYGTGQVFSFAPPDRPYRGRINHARYSISMFDPALLGQVAAPADDRHPVRLLDHHQITATAGMRLRRVIDHLYEVLDGDDAPLVVATASQYLAATVLHTFPNTALSEPTPTDRHDAHPDTVRRAVAFIEADPAREITLVEIAAAAHVTPRALQYAFARHLQTTPLAYLRRVRLDAAHHDLLDADPRAGDTVTAVAARWGFAHPGRFATAYRDAYGRSPSRTLHG</sequence>
<dbReference type="GO" id="GO:0003700">
    <property type="term" value="F:DNA-binding transcription factor activity"/>
    <property type="evidence" value="ECO:0007669"/>
    <property type="project" value="InterPro"/>
</dbReference>
<keyword evidence="2 5" id="KW-0238">DNA-binding</keyword>
<keyword evidence="6" id="KW-1185">Reference proteome</keyword>
<evidence type="ECO:0000313" key="5">
    <source>
        <dbReference type="EMBL" id="NYD37423.1"/>
    </source>
</evidence>
<dbReference type="AlphaFoldDB" id="A0A7Y9DXM0"/>
<dbReference type="GO" id="GO:0043565">
    <property type="term" value="F:sequence-specific DNA binding"/>
    <property type="evidence" value="ECO:0007669"/>
    <property type="project" value="InterPro"/>
</dbReference>
<keyword evidence="3" id="KW-0804">Transcription</keyword>
<dbReference type="EMBL" id="JACCBN010000001">
    <property type="protein sequence ID" value="NYD37423.1"/>
    <property type="molecule type" value="Genomic_DNA"/>
</dbReference>
<dbReference type="SMART" id="SM00342">
    <property type="entry name" value="HTH_ARAC"/>
    <property type="match status" value="1"/>
</dbReference>
<evidence type="ECO:0000259" key="4">
    <source>
        <dbReference type="PROSITE" id="PS01124"/>
    </source>
</evidence>
<accession>A0A7Y9DXM0</accession>
<evidence type="ECO:0000313" key="6">
    <source>
        <dbReference type="Proteomes" id="UP000535890"/>
    </source>
</evidence>
<dbReference type="InterPro" id="IPR009057">
    <property type="entry name" value="Homeodomain-like_sf"/>
</dbReference>
<reference evidence="5 6" key="1">
    <citation type="submission" date="2020-07" db="EMBL/GenBank/DDBJ databases">
        <title>Sequencing the genomes of 1000 actinobacteria strains.</title>
        <authorList>
            <person name="Klenk H.-P."/>
        </authorList>
    </citation>
    <scope>NUCLEOTIDE SEQUENCE [LARGE SCALE GENOMIC DNA]</scope>
    <source>
        <strain evidence="5 6">DSM 45772</strain>
    </source>
</reference>
<organism evidence="5 6">
    <name type="scientific">Actinomycetospora corticicola</name>
    <dbReference type="NCBI Taxonomy" id="663602"/>
    <lineage>
        <taxon>Bacteria</taxon>
        <taxon>Bacillati</taxon>
        <taxon>Actinomycetota</taxon>
        <taxon>Actinomycetes</taxon>
        <taxon>Pseudonocardiales</taxon>
        <taxon>Pseudonocardiaceae</taxon>
        <taxon>Actinomycetospora</taxon>
    </lineage>
</organism>
<feature type="domain" description="HTH araC/xylS-type" evidence="4">
    <location>
        <begin position="214"/>
        <end position="316"/>
    </location>
</feature>
<dbReference type="InterPro" id="IPR018060">
    <property type="entry name" value="HTH_AraC"/>
</dbReference>
<evidence type="ECO:0000256" key="1">
    <source>
        <dbReference type="ARBA" id="ARBA00023015"/>
    </source>
</evidence>
<dbReference type="RefSeq" id="WP_343054235.1">
    <property type="nucleotide sequence ID" value="NZ_BAABHP010000025.1"/>
</dbReference>
<gene>
    <name evidence="5" type="ORF">BJ983_003525</name>
</gene>
<dbReference type="Pfam" id="PF12833">
    <property type="entry name" value="HTH_18"/>
    <property type="match status" value="1"/>
</dbReference>
<evidence type="ECO:0000256" key="2">
    <source>
        <dbReference type="ARBA" id="ARBA00023125"/>
    </source>
</evidence>
<dbReference type="Proteomes" id="UP000535890">
    <property type="component" value="Unassembled WGS sequence"/>
</dbReference>
<dbReference type="Pfam" id="PF14525">
    <property type="entry name" value="AraC_binding_2"/>
    <property type="match status" value="1"/>
</dbReference>
<evidence type="ECO:0000256" key="3">
    <source>
        <dbReference type="ARBA" id="ARBA00023163"/>
    </source>
</evidence>